<feature type="domain" description="Methyltransferase type 11" evidence="1">
    <location>
        <begin position="8"/>
        <end position="69"/>
    </location>
</feature>
<dbReference type="GO" id="GO:0008757">
    <property type="term" value="F:S-adenosylmethionine-dependent methyltransferase activity"/>
    <property type="evidence" value="ECO:0007669"/>
    <property type="project" value="InterPro"/>
</dbReference>
<evidence type="ECO:0000313" key="2">
    <source>
        <dbReference type="EMBL" id="RKN50020.1"/>
    </source>
</evidence>
<dbReference type="Gene3D" id="3.40.50.150">
    <property type="entry name" value="Vaccinia Virus protein VP39"/>
    <property type="match status" value="1"/>
</dbReference>
<dbReference type="GO" id="GO:0032259">
    <property type="term" value="P:methylation"/>
    <property type="evidence" value="ECO:0007669"/>
    <property type="project" value="UniProtKB-KW"/>
</dbReference>
<dbReference type="Pfam" id="PF08241">
    <property type="entry name" value="Methyltransf_11"/>
    <property type="match status" value="1"/>
</dbReference>
<dbReference type="OrthoDB" id="3506153at2"/>
<dbReference type="Proteomes" id="UP000279968">
    <property type="component" value="Unassembled WGS sequence"/>
</dbReference>
<dbReference type="SUPFAM" id="SSF53335">
    <property type="entry name" value="S-adenosyl-L-methionine-dependent methyltransferases"/>
    <property type="match status" value="1"/>
</dbReference>
<protein>
    <submittedName>
        <fullName evidence="2">Class I SAM-dependent methyltransferase</fullName>
    </submittedName>
</protein>
<keyword evidence="2" id="KW-0808">Transferase</keyword>
<organism evidence="2 3">
    <name type="scientific">Micromonospora costi</name>
    <dbReference type="NCBI Taxonomy" id="1530042"/>
    <lineage>
        <taxon>Bacteria</taxon>
        <taxon>Bacillati</taxon>
        <taxon>Actinomycetota</taxon>
        <taxon>Actinomycetes</taxon>
        <taxon>Micromonosporales</taxon>
        <taxon>Micromonosporaceae</taxon>
        <taxon>Micromonospora</taxon>
    </lineage>
</organism>
<evidence type="ECO:0000313" key="3">
    <source>
        <dbReference type="Proteomes" id="UP000279968"/>
    </source>
</evidence>
<reference evidence="2 3" key="1">
    <citation type="journal article" date="2015" name="Int. J. Syst. Evol. Microbiol.">
        <title>Micromonospora costi sp. nov., isolated from a leaf of Costus speciosus.</title>
        <authorList>
            <person name="Thawai C."/>
        </authorList>
    </citation>
    <scope>NUCLEOTIDE SEQUENCE [LARGE SCALE GENOMIC DNA]</scope>
    <source>
        <strain evidence="2 3">CS1-12</strain>
    </source>
</reference>
<proteinExistence type="predicted"/>
<keyword evidence="3" id="KW-1185">Reference proteome</keyword>
<keyword evidence="2" id="KW-0489">Methyltransferase</keyword>
<sequence>MPAYAAAVAEAALPAGAVVVDVGCGTGRALPDGGVDAVFAAGLLTHLPDPEAGLRELARITRPGGTLVLFHPSGRAALAARHGRALRPDEPLAETPLRASADRTGWTVTTYDDPPHRFFATAVRRAL</sequence>
<comment type="caution">
    <text evidence="2">The sequence shown here is derived from an EMBL/GenBank/DDBJ whole genome shotgun (WGS) entry which is preliminary data.</text>
</comment>
<dbReference type="InterPro" id="IPR029063">
    <property type="entry name" value="SAM-dependent_MTases_sf"/>
</dbReference>
<accession>A0A3A9ZP27</accession>
<dbReference type="InterPro" id="IPR013216">
    <property type="entry name" value="Methyltransf_11"/>
</dbReference>
<evidence type="ECO:0000259" key="1">
    <source>
        <dbReference type="Pfam" id="PF08241"/>
    </source>
</evidence>
<dbReference type="AlphaFoldDB" id="A0A3A9ZP27"/>
<gene>
    <name evidence="2" type="ORF">D7193_30875</name>
</gene>
<name>A0A3A9ZP27_9ACTN</name>
<dbReference type="EMBL" id="RBAN01000009">
    <property type="protein sequence ID" value="RKN50020.1"/>
    <property type="molecule type" value="Genomic_DNA"/>
</dbReference>